<feature type="transmembrane region" description="Helical" evidence="1">
    <location>
        <begin position="132"/>
        <end position="155"/>
    </location>
</feature>
<dbReference type="Proteomes" id="UP000014984">
    <property type="component" value="Chromosome"/>
</dbReference>
<dbReference type="RefSeq" id="WP_020834355.1">
    <property type="nucleotide sequence ID" value="NC_021846.1"/>
</dbReference>
<reference evidence="2 3" key="1">
    <citation type="journal article" date="2013" name="Genome Biol. Evol.">
        <title>Comparison of metabolic capacities and inference of gene content evolution in mosquito-associated Spiroplasma diminutum and S. taiwanense.</title>
        <authorList>
            <person name="Lo W.S."/>
            <person name="Ku C."/>
            <person name="Chen L.L."/>
            <person name="Chang T.H."/>
            <person name="Kuo C.H."/>
        </authorList>
    </citation>
    <scope>NUCLEOTIDE SEQUENCE [LARGE SCALE GENOMIC DNA]</scope>
    <source>
        <strain evidence="2">CT-1</strain>
    </source>
</reference>
<evidence type="ECO:0000256" key="1">
    <source>
        <dbReference type="SAM" id="Phobius"/>
    </source>
</evidence>
<dbReference type="OrthoDB" id="388202at2"/>
<feature type="transmembrane region" description="Helical" evidence="1">
    <location>
        <begin position="85"/>
        <end position="111"/>
    </location>
</feature>
<keyword evidence="1" id="KW-0812">Transmembrane</keyword>
<feature type="transmembrane region" description="Helical" evidence="1">
    <location>
        <begin position="15"/>
        <end position="40"/>
    </location>
</feature>
<dbReference type="AlphaFoldDB" id="S5LX66"/>
<name>S5LX66_9MOLU</name>
<dbReference type="STRING" id="1276220.STAIW_v1c05940"/>
<evidence type="ECO:0000313" key="2">
    <source>
        <dbReference type="EMBL" id="AGR41216.1"/>
    </source>
</evidence>
<dbReference type="EMBL" id="CP005074">
    <property type="protein sequence ID" value="AGR41216.1"/>
    <property type="molecule type" value="Genomic_DNA"/>
</dbReference>
<sequence length="511" mass="59446">MDKIKLLSKNKKAKFMLWFLLIFSLISFLFGILLFISPAINDENINNINNLFLNKEDQTQGYKSFFLIFLVNLNGNFVIMTSTILIIWLPFAFGLIGIILFSSRFIIHLVGYNSKTKNGVARIVKPIRSYQLTMIFAWIWLILLSFILLIAYLSASPFLVGSTWVFSFTGAPVISPESLEIPNLLQGQFSNIYWLTYSLFSELNLGITAEVDSGNKWMWVLMPVIIQLIFLFFSFIGVVLGECSWWSINLKVLESIDSQVGTQLSHEYTKIEKPIIKKEKIKKTKVKKEKEIIKDQTDNDIVTSVVKIKKVKEKYSNKKLEAILYYKKLIKLLEESGNLNSSLYKNAIEKLDIFSKNEISDWNEVTNQIELEMENYTSTDQKFIALIEQLMENSKINLFGKYKHDLVNLIKEYNKALISKDLFEAEIKLEQIFAITFRKEELLAKVGFCLKNRILTNYKYIDENLNVIKRLNEAREFDDIDGYRKICFEIIKQMSPIKPIISSYIEKIIYN</sequence>
<gene>
    <name evidence="2" type="ORF">STAIW_v1c05940</name>
</gene>
<keyword evidence="3" id="KW-1185">Reference proteome</keyword>
<dbReference type="HOGENOM" id="CLU_547359_0_0_14"/>
<proteinExistence type="predicted"/>
<keyword evidence="1" id="KW-0472">Membrane</keyword>
<accession>S5LX66</accession>
<dbReference type="PATRIC" id="fig|1276220.3.peg.605"/>
<evidence type="ECO:0000313" key="3">
    <source>
        <dbReference type="Proteomes" id="UP000014984"/>
    </source>
</evidence>
<keyword evidence="1" id="KW-1133">Transmembrane helix</keyword>
<protein>
    <recommendedName>
        <fullName evidence="4">Transmembrane protein</fullName>
    </recommendedName>
</protein>
<organism evidence="2 3">
    <name type="scientific">Spiroplasma taiwanense CT-1</name>
    <dbReference type="NCBI Taxonomy" id="1276220"/>
    <lineage>
        <taxon>Bacteria</taxon>
        <taxon>Bacillati</taxon>
        <taxon>Mycoplasmatota</taxon>
        <taxon>Mollicutes</taxon>
        <taxon>Entomoplasmatales</taxon>
        <taxon>Spiroplasmataceae</taxon>
        <taxon>Spiroplasma</taxon>
    </lineage>
</organism>
<dbReference type="KEGG" id="stai:STAIW_v1c05940"/>
<feature type="transmembrane region" description="Helical" evidence="1">
    <location>
        <begin position="217"/>
        <end position="241"/>
    </location>
</feature>
<evidence type="ECO:0008006" key="4">
    <source>
        <dbReference type="Google" id="ProtNLM"/>
    </source>
</evidence>
<feature type="transmembrane region" description="Helical" evidence="1">
    <location>
        <begin position="61"/>
        <end position="79"/>
    </location>
</feature>